<evidence type="ECO:0000313" key="4">
    <source>
        <dbReference type="Proteomes" id="UP001500767"/>
    </source>
</evidence>
<dbReference type="Gene3D" id="3.30.40.10">
    <property type="entry name" value="Zinc/RING finger domain, C3HC4 (zinc finger)"/>
    <property type="match status" value="1"/>
</dbReference>
<name>A0ABP6WVY0_9ACTN</name>
<accession>A0ABP6WVY0</accession>
<feature type="region of interest" description="Disordered" evidence="1">
    <location>
        <begin position="82"/>
        <end position="124"/>
    </location>
</feature>
<dbReference type="Proteomes" id="UP001500767">
    <property type="component" value="Unassembled WGS sequence"/>
</dbReference>
<organism evidence="3 4">
    <name type="scientific">Microlunatus spumicola</name>
    <dbReference type="NCBI Taxonomy" id="81499"/>
    <lineage>
        <taxon>Bacteria</taxon>
        <taxon>Bacillati</taxon>
        <taxon>Actinomycetota</taxon>
        <taxon>Actinomycetes</taxon>
        <taxon>Propionibacteriales</taxon>
        <taxon>Propionibacteriaceae</taxon>
        <taxon>Microlunatus</taxon>
    </lineage>
</organism>
<feature type="domain" description="UBP-type" evidence="2">
    <location>
        <begin position="1"/>
        <end position="104"/>
    </location>
</feature>
<proteinExistence type="predicted"/>
<feature type="compositionally biased region" description="Polar residues" evidence="1">
    <location>
        <begin position="114"/>
        <end position="124"/>
    </location>
</feature>
<dbReference type="InterPro" id="IPR013083">
    <property type="entry name" value="Znf_RING/FYVE/PHD"/>
</dbReference>
<reference evidence="4" key="1">
    <citation type="journal article" date="2019" name="Int. J. Syst. Evol. Microbiol.">
        <title>The Global Catalogue of Microorganisms (GCM) 10K type strain sequencing project: providing services to taxonomists for standard genome sequencing and annotation.</title>
        <authorList>
            <consortium name="The Broad Institute Genomics Platform"/>
            <consortium name="The Broad Institute Genome Sequencing Center for Infectious Disease"/>
            <person name="Wu L."/>
            <person name="Ma J."/>
        </authorList>
    </citation>
    <scope>NUCLEOTIDE SEQUENCE [LARGE SCALE GENOMIC DNA]</scope>
    <source>
        <strain evidence="4">JCM 16540</strain>
    </source>
</reference>
<comment type="caution">
    <text evidence="3">The sequence shown here is derived from an EMBL/GenBank/DDBJ whole genome shotgun (WGS) entry which is preliminary data.</text>
</comment>
<protein>
    <submittedName>
        <fullName evidence="3">UBP-type zinc finger domain-containing protein</fullName>
    </submittedName>
</protein>
<dbReference type="EMBL" id="BAAAYR010000001">
    <property type="protein sequence ID" value="GAA3556531.1"/>
    <property type="molecule type" value="Genomic_DNA"/>
</dbReference>
<evidence type="ECO:0000256" key="1">
    <source>
        <dbReference type="SAM" id="MobiDB-lite"/>
    </source>
</evidence>
<gene>
    <name evidence="3" type="ORF">GCM10022197_09650</name>
</gene>
<keyword evidence="4" id="KW-1185">Reference proteome</keyword>
<evidence type="ECO:0000259" key="2">
    <source>
        <dbReference type="PROSITE" id="PS50271"/>
    </source>
</evidence>
<dbReference type="SUPFAM" id="SSF57850">
    <property type="entry name" value="RING/U-box"/>
    <property type="match status" value="1"/>
</dbReference>
<evidence type="ECO:0000313" key="3">
    <source>
        <dbReference type="EMBL" id="GAA3556531.1"/>
    </source>
</evidence>
<sequence>MAVHDAKWDSDIDTDVPPSGNGCVECDASGSWWFHLRRCAACGHIGCCDDSLNKHATKHAMSERHRYIQSFEPGEDWFWDYRDQTAGEGPTLAAPHSHPREQTTPGPAERVPSDWQQELQDADR</sequence>
<dbReference type="InterPro" id="IPR001607">
    <property type="entry name" value="Znf_UBP"/>
</dbReference>
<dbReference type="Pfam" id="PF02148">
    <property type="entry name" value="zf-UBP"/>
    <property type="match status" value="1"/>
</dbReference>
<dbReference type="RefSeq" id="WP_204911989.1">
    <property type="nucleotide sequence ID" value="NZ_BAAAYR010000001.1"/>
</dbReference>
<dbReference type="PROSITE" id="PS50271">
    <property type="entry name" value="ZF_UBP"/>
    <property type="match status" value="1"/>
</dbReference>